<keyword evidence="2" id="KW-1185">Reference proteome</keyword>
<protein>
    <recommendedName>
        <fullName evidence="3">DUF4221 domain-containing protein</fullName>
    </recommendedName>
</protein>
<dbReference type="Pfam" id="PF13970">
    <property type="entry name" value="DUF4221"/>
    <property type="match status" value="1"/>
</dbReference>
<evidence type="ECO:0000313" key="2">
    <source>
        <dbReference type="Proteomes" id="UP000198790"/>
    </source>
</evidence>
<dbReference type="AlphaFoldDB" id="A0A1I1CDS5"/>
<sequence>MTRYLYLLLVIAFISCSSEKESETEKTAAFDFTYTIDTVMVDAGEHFFFLNWGLSLSDVSKDRKYLYNLNPQDLLLEVVDLDNLKFKEAIKLEKEGPNGVGGGYISSMQVLDNGNIMLYDFNMIFEITPKGELVEKFDFDAKNLNGYDLGEMNRLSHRGLFTGDGKTYAAPISGNSYPVSSKGLGILDKETKELQFVPLDMFADLDKFQIALEMEGGGTMSTGESFFSQFEENQLYVSNSAFNEVYVYDIELDSLSHHTFNSQLTENARILNFPTNVTTREALFDASGEKNKQIQFGPFISDPAKSLYWRFSSEGKDNSDDTFSNDYYLTFFDREFNMLKEQKIENFRGIPETFIKDGMLYTFLNIDDELAFIRLKPILEE</sequence>
<evidence type="ECO:0008006" key="3">
    <source>
        <dbReference type="Google" id="ProtNLM"/>
    </source>
</evidence>
<dbReference type="OrthoDB" id="833511at2"/>
<proteinExistence type="predicted"/>
<gene>
    <name evidence="1" type="ORF">SAMN04489723_13012</name>
</gene>
<dbReference type="PROSITE" id="PS51257">
    <property type="entry name" value="PROKAR_LIPOPROTEIN"/>
    <property type="match status" value="1"/>
</dbReference>
<evidence type="ECO:0000313" key="1">
    <source>
        <dbReference type="EMBL" id="SFB60724.1"/>
    </source>
</evidence>
<dbReference type="STRING" id="237018.SAMN04489723_13012"/>
<dbReference type="InterPro" id="IPR025316">
    <property type="entry name" value="DUF4221"/>
</dbReference>
<reference evidence="1 2" key="1">
    <citation type="submission" date="2016-10" db="EMBL/GenBank/DDBJ databases">
        <authorList>
            <person name="de Groot N.N."/>
        </authorList>
    </citation>
    <scope>NUCLEOTIDE SEQUENCE [LARGE SCALE GENOMIC DNA]</scope>
    <source>
        <strain evidence="1 2">DSM 23399</strain>
    </source>
</reference>
<accession>A0A1I1CDS5</accession>
<dbReference type="Proteomes" id="UP000198790">
    <property type="component" value="Unassembled WGS sequence"/>
</dbReference>
<organism evidence="1 2">
    <name type="scientific">Algoriphagus aquimarinus</name>
    <dbReference type="NCBI Taxonomy" id="237018"/>
    <lineage>
        <taxon>Bacteria</taxon>
        <taxon>Pseudomonadati</taxon>
        <taxon>Bacteroidota</taxon>
        <taxon>Cytophagia</taxon>
        <taxon>Cytophagales</taxon>
        <taxon>Cyclobacteriaceae</taxon>
        <taxon>Algoriphagus</taxon>
    </lineage>
</organism>
<dbReference type="RefSeq" id="WP_092901859.1">
    <property type="nucleotide sequence ID" value="NZ_FOKK01000030.1"/>
</dbReference>
<name>A0A1I1CDS5_9BACT</name>
<dbReference type="EMBL" id="FOKK01000030">
    <property type="protein sequence ID" value="SFB60724.1"/>
    <property type="molecule type" value="Genomic_DNA"/>
</dbReference>